<dbReference type="EMBL" id="DTBD01000025">
    <property type="protein sequence ID" value="HGQ64267.1"/>
    <property type="molecule type" value="Genomic_DNA"/>
</dbReference>
<reference evidence="2" key="1">
    <citation type="journal article" date="2020" name="mSystems">
        <title>Genome- and Community-Level Interaction Insights into Carbon Utilization and Element Cycling Functions of Hydrothermarchaeota in Hydrothermal Sediment.</title>
        <authorList>
            <person name="Zhou Z."/>
            <person name="Liu Y."/>
            <person name="Xu W."/>
            <person name="Pan J."/>
            <person name="Luo Z.H."/>
            <person name="Li M."/>
        </authorList>
    </citation>
    <scope>NUCLEOTIDE SEQUENCE [LARGE SCALE GENOMIC DNA]</scope>
    <source>
        <strain evidence="2">SpSt-637</strain>
        <strain evidence="1">SpSt-667</strain>
    </source>
</reference>
<dbReference type="AlphaFoldDB" id="A0A7C4NM93"/>
<proteinExistence type="predicted"/>
<name>A0A7C4NM93_9CREN</name>
<organism evidence="2">
    <name type="scientific">Ignisphaera aggregans</name>
    <dbReference type="NCBI Taxonomy" id="334771"/>
    <lineage>
        <taxon>Archaea</taxon>
        <taxon>Thermoproteota</taxon>
        <taxon>Thermoprotei</taxon>
        <taxon>Desulfurococcales</taxon>
        <taxon>Desulfurococcaceae</taxon>
        <taxon>Ignisphaera</taxon>
    </lineage>
</organism>
<sequence length="158" mass="17933">MPEKSSTTQQKTKELKTFSAQIITQDHIKKDKRKLSLLNIIKTCDEISEKGLIYLIAMLKDEKGLNIGYTILKMGTRVIIRELQEDIRALLYTSLIEVNPKNKKLRLTSIGNEFLDKVSPSEVVENLESILKAVEELKPKILPLDEEVALIASSPTKR</sequence>
<evidence type="ECO:0000313" key="1">
    <source>
        <dbReference type="EMBL" id="HGQ36032.1"/>
    </source>
</evidence>
<protein>
    <submittedName>
        <fullName evidence="2">Uncharacterized protein</fullName>
    </submittedName>
</protein>
<evidence type="ECO:0000313" key="2">
    <source>
        <dbReference type="EMBL" id="HGQ64267.1"/>
    </source>
</evidence>
<dbReference type="EMBL" id="DTCK01000034">
    <property type="protein sequence ID" value="HGQ36032.1"/>
    <property type="molecule type" value="Genomic_DNA"/>
</dbReference>
<comment type="caution">
    <text evidence="2">The sequence shown here is derived from an EMBL/GenBank/DDBJ whole genome shotgun (WGS) entry which is preliminary data.</text>
</comment>
<accession>A0A7C4NM93</accession>
<gene>
    <name evidence="2" type="ORF">ENU08_03390</name>
    <name evidence="1" type="ORF">ENU41_05070</name>
</gene>